<dbReference type="Pfam" id="PF14226">
    <property type="entry name" value="DIOX_N"/>
    <property type="match status" value="1"/>
</dbReference>
<dbReference type="PROSITE" id="PS51471">
    <property type="entry name" value="FE2OG_OXY"/>
    <property type="match status" value="1"/>
</dbReference>
<dbReference type="InterPro" id="IPR027443">
    <property type="entry name" value="IPNS-like_sf"/>
</dbReference>
<keyword evidence="3 4" id="KW-0408">Iron</keyword>
<dbReference type="InterPro" id="IPR050295">
    <property type="entry name" value="Plant_2OG-oxidoreductases"/>
</dbReference>
<dbReference type="PANTHER" id="PTHR47991">
    <property type="entry name" value="OXOGLUTARATE/IRON-DEPENDENT DIOXYGENASE"/>
    <property type="match status" value="1"/>
</dbReference>
<feature type="domain" description="Fe2OG dioxygenase" evidence="5">
    <location>
        <begin position="181"/>
        <end position="299"/>
    </location>
</feature>
<dbReference type="SUPFAM" id="SSF51197">
    <property type="entry name" value="Clavaminate synthase-like"/>
    <property type="match status" value="1"/>
</dbReference>
<accession>A0A6A6ZJJ9</accession>
<keyword evidence="4" id="KW-0560">Oxidoreductase</keyword>
<evidence type="ECO:0000313" key="6">
    <source>
        <dbReference type="EMBL" id="KAF2820397.1"/>
    </source>
</evidence>
<organism evidence="6 7">
    <name type="scientific">Ophiobolus disseminans</name>
    <dbReference type="NCBI Taxonomy" id="1469910"/>
    <lineage>
        <taxon>Eukaryota</taxon>
        <taxon>Fungi</taxon>
        <taxon>Dikarya</taxon>
        <taxon>Ascomycota</taxon>
        <taxon>Pezizomycotina</taxon>
        <taxon>Dothideomycetes</taxon>
        <taxon>Pleosporomycetidae</taxon>
        <taxon>Pleosporales</taxon>
        <taxon>Pleosporineae</taxon>
        <taxon>Phaeosphaeriaceae</taxon>
        <taxon>Ophiobolus</taxon>
    </lineage>
</organism>
<dbReference type="GO" id="GO:0016491">
    <property type="term" value="F:oxidoreductase activity"/>
    <property type="evidence" value="ECO:0007669"/>
    <property type="project" value="UniProtKB-KW"/>
</dbReference>
<evidence type="ECO:0000256" key="1">
    <source>
        <dbReference type="ARBA" id="ARBA00008056"/>
    </source>
</evidence>
<sequence length="378" mass="42696">MANADTQTFSAIPVLPLSHALDAATKPHFLEHLRHALLNVGFLYLSETGLPEQLIRDVIEECQGFFVKLPLEEKERIDMKNEKSFLGWSRLDNETTAFNPDHREQLDLSTPHLVPGPEAPLYHNLLAPNQWPSTQYLPKFRPVYEDYMRRMSDISTLFTSLIAEAIGLQPDAFTKFFDANQQHKLKIVKYPEVEVPDLAPNASEMDRKKWEIKRQGVGPHKDSMLTSYLLQASNQLGLQAQNAKGEWIDCKPIASTLVVAIGQGMEALTDGVCASTTHRVLSPRKGEGARYSVPFFQGVSYDAQFEAMDVPSEVLRLRDEARKARKDDVEFTFVKGRWGHLGEATLMNRVKSHPDVGERWYPELLKQIRAQQAAVAAS</sequence>
<dbReference type="EMBL" id="MU006241">
    <property type="protein sequence ID" value="KAF2820397.1"/>
    <property type="molecule type" value="Genomic_DNA"/>
</dbReference>
<dbReference type="GO" id="GO:0046872">
    <property type="term" value="F:metal ion binding"/>
    <property type="evidence" value="ECO:0007669"/>
    <property type="project" value="UniProtKB-KW"/>
</dbReference>
<evidence type="ECO:0000256" key="4">
    <source>
        <dbReference type="RuleBase" id="RU003682"/>
    </source>
</evidence>
<dbReference type="OrthoDB" id="627829at2759"/>
<name>A0A6A6ZJJ9_9PLEO</name>
<dbReference type="AlphaFoldDB" id="A0A6A6ZJJ9"/>
<reference evidence="6" key="1">
    <citation type="journal article" date="2020" name="Stud. Mycol.">
        <title>101 Dothideomycetes genomes: a test case for predicting lifestyles and emergence of pathogens.</title>
        <authorList>
            <person name="Haridas S."/>
            <person name="Albert R."/>
            <person name="Binder M."/>
            <person name="Bloem J."/>
            <person name="Labutti K."/>
            <person name="Salamov A."/>
            <person name="Andreopoulos B."/>
            <person name="Baker S."/>
            <person name="Barry K."/>
            <person name="Bills G."/>
            <person name="Bluhm B."/>
            <person name="Cannon C."/>
            <person name="Castanera R."/>
            <person name="Culley D."/>
            <person name="Daum C."/>
            <person name="Ezra D."/>
            <person name="Gonzalez J."/>
            <person name="Henrissat B."/>
            <person name="Kuo A."/>
            <person name="Liang C."/>
            <person name="Lipzen A."/>
            <person name="Lutzoni F."/>
            <person name="Magnuson J."/>
            <person name="Mondo S."/>
            <person name="Nolan M."/>
            <person name="Ohm R."/>
            <person name="Pangilinan J."/>
            <person name="Park H.-J."/>
            <person name="Ramirez L."/>
            <person name="Alfaro M."/>
            <person name="Sun H."/>
            <person name="Tritt A."/>
            <person name="Yoshinaga Y."/>
            <person name="Zwiers L.-H."/>
            <person name="Turgeon B."/>
            <person name="Goodwin S."/>
            <person name="Spatafora J."/>
            <person name="Crous P."/>
            <person name="Grigoriev I."/>
        </authorList>
    </citation>
    <scope>NUCLEOTIDE SEQUENCE</scope>
    <source>
        <strain evidence="6">CBS 113818</strain>
    </source>
</reference>
<keyword evidence="2 4" id="KW-0479">Metal-binding</keyword>
<dbReference type="InterPro" id="IPR026992">
    <property type="entry name" value="DIOX_N"/>
</dbReference>
<evidence type="ECO:0000256" key="3">
    <source>
        <dbReference type="ARBA" id="ARBA00023004"/>
    </source>
</evidence>
<evidence type="ECO:0000313" key="7">
    <source>
        <dbReference type="Proteomes" id="UP000799424"/>
    </source>
</evidence>
<proteinExistence type="inferred from homology"/>
<comment type="similarity">
    <text evidence="1 4">Belongs to the iron/ascorbate-dependent oxidoreductase family.</text>
</comment>
<dbReference type="Pfam" id="PF03171">
    <property type="entry name" value="2OG-FeII_Oxy"/>
    <property type="match status" value="1"/>
</dbReference>
<dbReference type="Gene3D" id="2.60.120.330">
    <property type="entry name" value="B-lactam Antibiotic, Isopenicillin N Synthase, Chain"/>
    <property type="match status" value="1"/>
</dbReference>
<dbReference type="InterPro" id="IPR044861">
    <property type="entry name" value="IPNS-like_FE2OG_OXY"/>
</dbReference>
<protein>
    <submittedName>
        <fullName evidence="6">Clavaminate synthase-like protein</fullName>
    </submittedName>
</protein>
<evidence type="ECO:0000259" key="5">
    <source>
        <dbReference type="PROSITE" id="PS51471"/>
    </source>
</evidence>
<dbReference type="InterPro" id="IPR005123">
    <property type="entry name" value="Oxoglu/Fe-dep_dioxygenase_dom"/>
</dbReference>
<keyword evidence="7" id="KW-1185">Reference proteome</keyword>
<dbReference type="GO" id="GO:0044283">
    <property type="term" value="P:small molecule biosynthetic process"/>
    <property type="evidence" value="ECO:0007669"/>
    <property type="project" value="UniProtKB-ARBA"/>
</dbReference>
<dbReference type="Proteomes" id="UP000799424">
    <property type="component" value="Unassembled WGS sequence"/>
</dbReference>
<gene>
    <name evidence="6" type="ORF">CC86DRAFT_387427</name>
</gene>
<evidence type="ECO:0000256" key="2">
    <source>
        <dbReference type="ARBA" id="ARBA00022723"/>
    </source>
</evidence>